<feature type="domain" description="UCH catalytic" evidence="9">
    <location>
        <begin position="325"/>
        <end position="555"/>
    </location>
</feature>
<dbReference type="GO" id="GO:0006511">
    <property type="term" value="P:ubiquitin-dependent protein catabolic process"/>
    <property type="evidence" value="ECO:0007669"/>
    <property type="project" value="UniProtKB-UniRule"/>
</dbReference>
<keyword evidence="4 7" id="KW-0833">Ubl conjugation pathway</keyword>
<evidence type="ECO:0000256" key="1">
    <source>
        <dbReference type="ARBA" id="ARBA00000707"/>
    </source>
</evidence>
<dbReference type="InterPro" id="IPR038765">
    <property type="entry name" value="Papain-like_cys_pep_sf"/>
</dbReference>
<dbReference type="FunFam" id="3.40.532.10:FF:000006">
    <property type="entry name" value="Ubiquitin carboxyl-terminal hydrolase"/>
    <property type="match status" value="1"/>
</dbReference>
<keyword evidence="6 7" id="KW-0788">Thiol protease</keyword>
<feature type="site" description="Transition state stabilizer" evidence="7">
    <location>
        <position position="407"/>
    </location>
</feature>
<evidence type="ECO:0000256" key="2">
    <source>
        <dbReference type="ARBA" id="ARBA00009326"/>
    </source>
</evidence>
<reference evidence="10" key="1">
    <citation type="submission" date="2021-01" db="EMBL/GenBank/DDBJ databases">
        <authorList>
            <person name="Corre E."/>
            <person name="Pelletier E."/>
            <person name="Niang G."/>
            <person name="Scheremetjew M."/>
            <person name="Finn R."/>
            <person name="Kale V."/>
            <person name="Holt S."/>
            <person name="Cochrane G."/>
            <person name="Meng A."/>
            <person name="Brown T."/>
            <person name="Cohen L."/>
        </authorList>
    </citation>
    <scope>NUCLEOTIDE SEQUENCE</scope>
    <source>
        <strain evidence="10">CCMP 2712</strain>
    </source>
</reference>
<evidence type="ECO:0000256" key="8">
    <source>
        <dbReference type="RuleBase" id="RU361215"/>
    </source>
</evidence>
<dbReference type="PRINTS" id="PR00707">
    <property type="entry name" value="UBCTHYDRLASE"/>
</dbReference>
<dbReference type="EMBL" id="HBKN01014910">
    <property type="protein sequence ID" value="CAE2292131.1"/>
    <property type="molecule type" value="Transcribed_RNA"/>
</dbReference>
<evidence type="ECO:0000256" key="3">
    <source>
        <dbReference type="ARBA" id="ARBA00022670"/>
    </source>
</evidence>
<dbReference type="GO" id="GO:0005737">
    <property type="term" value="C:cytoplasm"/>
    <property type="evidence" value="ECO:0007669"/>
    <property type="project" value="TreeGrafter"/>
</dbReference>
<organism evidence="10">
    <name type="scientific">Guillardia theta</name>
    <name type="common">Cryptophyte</name>
    <name type="synonym">Cryptomonas phi</name>
    <dbReference type="NCBI Taxonomy" id="55529"/>
    <lineage>
        <taxon>Eukaryota</taxon>
        <taxon>Cryptophyceae</taxon>
        <taxon>Pyrenomonadales</taxon>
        <taxon>Geminigeraceae</taxon>
        <taxon>Guillardia</taxon>
    </lineage>
</organism>
<dbReference type="GO" id="GO:0004843">
    <property type="term" value="F:cysteine-type deubiquitinase activity"/>
    <property type="evidence" value="ECO:0007669"/>
    <property type="project" value="UniProtKB-UniRule"/>
</dbReference>
<feature type="active site" description="Proton donor" evidence="7">
    <location>
        <position position="495"/>
    </location>
</feature>
<evidence type="ECO:0000256" key="4">
    <source>
        <dbReference type="ARBA" id="ARBA00022786"/>
    </source>
</evidence>
<dbReference type="PANTHER" id="PTHR10589:SF17">
    <property type="entry name" value="UBIQUITIN CARBOXYL-TERMINAL HYDROLASE"/>
    <property type="match status" value="1"/>
</dbReference>
<accession>A0A7S4KE91</accession>
<dbReference type="SUPFAM" id="SSF54001">
    <property type="entry name" value="Cysteine proteinases"/>
    <property type="match status" value="1"/>
</dbReference>
<feature type="site" description="Important for enzyme activity" evidence="7">
    <location>
        <position position="510"/>
    </location>
</feature>
<evidence type="ECO:0000256" key="7">
    <source>
        <dbReference type="PROSITE-ProRule" id="PRU01393"/>
    </source>
</evidence>
<dbReference type="Gene3D" id="3.40.532.10">
    <property type="entry name" value="Peptidase C12, ubiquitin carboxyl-terminal hydrolase"/>
    <property type="match status" value="1"/>
</dbReference>
<protein>
    <recommendedName>
        <fullName evidence="8">Ubiquitin carboxyl-terminal hydrolase</fullName>
        <ecNumber evidence="8">3.4.19.12</ecNumber>
    </recommendedName>
</protein>
<comment type="similarity">
    <text evidence="2 7 8">Belongs to the peptidase C12 family.</text>
</comment>
<evidence type="ECO:0000256" key="6">
    <source>
        <dbReference type="ARBA" id="ARBA00022807"/>
    </source>
</evidence>
<feature type="active site" description="Nucleophile" evidence="7">
    <location>
        <position position="413"/>
    </location>
</feature>
<evidence type="ECO:0000259" key="9">
    <source>
        <dbReference type="PROSITE" id="PS52048"/>
    </source>
</evidence>
<dbReference type="GO" id="GO:0016579">
    <property type="term" value="P:protein deubiquitination"/>
    <property type="evidence" value="ECO:0007669"/>
    <property type="project" value="TreeGrafter"/>
</dbReference>
<dbReference type="PROSITE" id="PS52048">
    <property type="entry name" value="UCH_DOMAIN"/>
    <property type="match status" value="1"/>
</dbReference>
<dbReference type="AlphaFoldDB" id="A0A7S4KE91"/>
<comment type="catalytic activity">
    <reaction evidence="1 7 8">
        <text>Thiol-dependent hydrolysis of ester, thioester, amide, peptide and isopeptide bonds formed by the C-terminal Gly of ubiquitin (a 76-residue protein attached to proteins as an intracellular targeting signal).</text>
        <dbReference type="EC" id="3.4.19.12"/>
    </reaction>
</comment>
<dbReference type="InterPro" id="IPR036959">
    <property type="entry name" value="Peptidase_C12_UCH_sf"/>
</dbReference>
<evidence type="ECO:0000256" key="5">
    <source>
        <dbReference type="ARBA" id="ARBA00022801"/>
    </source>
</evidence>
<dbReference type="EC" id="3.4.19.12" evidence="8"/>
<proteinExistence type="inferred from homology"/>
<gene>
    <name evidence="10" type="ORF">GTHE00462_LOCUS11604</name>
</gene>
<keyword evidence="5 7" id="KW-0378">Hydrolase</keyword>
<dbReference type="Pfam" id="PF01088">
    <property type="entry name" value="Peptidase_C12"/>
    <property type="match status" value="1"/>
</dbReference>
<keyword evidence="3 7" id="KW-0645">Protease</keyword>
<evidence type="ECO:0000313" key="10">
    <source>
        <dbReference type="EMBL" id="CAE2292131.1"/>
    </source>
</evidence>
<dbReference type="PANTHER" id="PTHR10589">
    <property type="entry name" value="UBIQUITIN CARBOXYL-TERMINAL HYDROLASE"/>
    <property type="match status" value="1"/>
</dbReference>
<name>A0A7S4KE91_GUITH</name>
<dbReference type="InterPro" id="IPR001578">
    <property type="entry name" value="Peptidase_C12_UCH"/>
</dbReference>
<sequence length="557" mass="61757">MASPTPEAMMTLGKALGIGEEKMLEGPEVKVTLDQLRHGVQAVSAEESAEVKVEVIESFIAFVKEERDLLARQKGVEIDESWASELEGRLLASMKQDKDLMGHLQGVRSLHDSWRQSCDVNDESQFPSVVAGPQVLSMDDVFRMFYSRLLTEDERSRLFLRPNENPTELLRSKLEKFRNKSDSSIAKLQRERIVWLMEQATGMVLSESSLCDLEKVKELNERISKRMDGEFNQKIDNILKDVSIGPSPARIQVVETEIVKSIAGSAGEMSWGDLRSYKAVGLYACLRALAEENGEEGTIGSLIGASLKLIKATRRKIGDRFFRKKWLPLESNPDIFNELGYQIGLPMSVSFFEVFGFDPELLALVPSPTYAVLVCFPITPSYKESVESDASSGEGGAGGEAPFFVHQTVGNACGTIAMIHAFASIPSELREEGKGGWLHKFVSSNLSKSPLDCAAALEEDEDIAIRHNELARKGDTNVDKFRSGAEESSFQSVLHFICYVEKDGILYELDGMRKTPKARGRSSQQTLLQDSIAVVQEMMAKSDNELMLNVIALAKQP</sequence>